<reference evidence="2 3" key="1">
    <citation type="journal article" date="2018" name="Front. Plant Sci.">
        <title>Red Clover (Trifolium pratense) and Zigzag Clover (T. medium) - A Picture of Genomic Similarities and Differences.</title>
        <authorList>
            <person name="Dluhosova J."/>
            <person name="Istvanek J."/>
            <person name="Nedelnik J."/>
            <person name="Repkova J."/>
        </authorList>
    </citation>
    <scope>NUCLEOTIDE SEQUENCE [LARGE SCALE GENOMIC DNA]</scope>
    <source>
        <strain evidence="3">cv. 10/8</strain>
        <tissue evidence="2">Leaf</tissue>
    </source>
</reference>
<evidence type="ECO:0000256" key="1">
    <source>
        <dbReference type="SAM" id="Coils"/>
    </source>
</evidence>
<accession>A0A392R5A4</accession>
<comment type="caution">
    <text evidence="2">The sequence shown here is derived from an EMBL/GenBank/DDBJ whole genome shotgun (WGS) entry which is preliminary data.</text>
</comment>
<proteinExistence type="predicted"/>
<dbReference type="EMBL" id="LXQA010186989">
    <property type="protein sequence ID" value="MCI31417.1"/>
    <property type="molecule type" value="Genomic_DNA"/>
</dbReference>
<dbReference type="Gene3D" id="1.20.5.340">
    <property type="match status" value="1"/>
</dbReference>
<keyword evidence="3" id="KW-1185">Reference proteome</keyword>
<organism evidence="2 3">
    <name type="scientific">Trifolium medium</name>
    <dbReference type="NCBI Taxonomy" id="97028"/>
    <lineage>
        <taxon>Eukaryota</taxon>
        <taxon>Viridiplantae</taxon>
        <taxon>Streptophyta</taxon>
        <taxon>Embryophyta</taxon>
        <taxon>Tracheophyta</taxon>
        <taxon>Spermatophyta</taxon>
        <taxon>Magnoliopsida</taxon>
        <taxon>eudicotyledons</taxon>
        <taxon>Gunneridae</taxon>
        <taxon>Pentapetalae</taxon>
        <taxon>rosids</taxon>
        <taxon>fabids</taxon>
        <taxon>Fabales</taxon>
        <taxon>Fabaceae</taxon>
        <taxon>Papilionoideae</taxon>
        <taxon>50 kb inversion clade</taxon>
        <taxon>NPAAA clade</taxon>
        <taxon>Hologalegina</taxon>
        <taxon>IRL clade</taxon>
        <taxon>Trifolieae</taxon>
        <taxon>Trifolium</taxon>
    </lineage>
</organism>
<sequence>IQIGELEERVKNHLATITELGEENSKLADKKQAVETKYRELQERVSKLKEVTKLLMNVDASSDGNNEREPHADPMVADFEDLPVEDARVNVFGHDTVEAAPLRRNEYVHDSFRVAASTQPQNIGGNNAQGASSGILEIMHAFNYFL</sequence>
<feature type="non-terminal residue" evidence="2">
    <location>
        <position position="1"/>
    </location>
</feature>
<evidence type="ECO:0000313" key="3">
    <source>
        <dbReference type="Proteomes" id="UP000265520"/>
    </source>
</evidence>
<feature type="coiled-coil region" evidence="1">
    <location>
        <begin position="3"/>
        <end position="51"/>
    </location>
</feature>
<keyword evidence="1" id="KW-0175">Coiled coil</keyword>
<evidence type="ECO:0000313" key="2">
    <source>
        <dbReference type="EMBL" id="MCI31417.1"/>
    </source>
</evidence>
<dbReference type="Proteomes" id="UP000265520">
    <property type="component" value="Unassembled WGS sequence"/>
</dbReference>
<dbReference type="AlphaFoldDB" id="A0A392R5A4"/>
<name>A0A392R5A4_9FABA</name>
<protein>
    <submittedName>
        <fullName evidence="2">DNA double-strand break repair Rad50 ATPase-like</fullName>
    </submittedName>
</protein>